<sequence>MSTISVNLPDAVMSEIAERAQKNGFSDVSEFVSQMIAKISDRQKQVEALAIEGINSGPSEPWNGAEIEAIRESLRSKHGS</sequence>
<reference evidence="1 2" key="1">
    <citation type="submission" date="2019-02" db="EMBL/GenBank/DDBJ databases">
        <title>Deep-cultivation of Planctomycetes and their phenomic and genomic characterization uncovers novel biology.</title>
        <authorList>
            <person name="Wiegand S."/>
            <person name="Jogler M."/>
            <person name="Boedeker C."/>
            <person name="Pinto D."/>
            <person name="Vollmers J."/>
            <person name="Rivas-Marin E."/>
            <person name="Kohn T."/>
            <person name="Peeters S.H."/>
            <person name="Heuer A."/>
            <person name="Rast P."/>
            <person name="Oberbeckmann S."/>
            <person name="Bunk B."/>
            <person name="Jeske O."/>
            <person name="Meyerdierks A."/>
            <person name="Storesund J.E."/>
            <person name="Kallscheuer N."/>
            <person name="Luecker S."/>
            <person name="Lage O.M."/>
            <person name="Pohl T."/>
            <person name="Merkel B.J."/>
            <person name="Hornburger P."/>
            <person name="Mueller R.-W."/>
            <person name="Bruemmer F."/>
            <person name="Labrenz M."/>
            <person name="Spormann A.M."/>
            <person name="Op Den Camp H."/>
            <person name="Overmann J."/>
            <person name="Amann R."/>
            <person name="Jetten M.S.M."/>
            <person name="Mascher T."/>
            <person name="Medema M.H."/>
            <person name="Devos D.P."/>
            <person name="Kaster A.-K."/>
            <person name="Ovreas L."/>
            <person name="Rohde M."/>
            <person name="Galperin M.Y."/>
            <person name="Jogler C."/>
        </authorList>
    </citation>
    <scope>NUCLEOTIDE SEQUENCE [LARGE SCALE GENOMIC DNA]</scope>
    <source>
        <strain evidence="1 2">CA13</strain>
    </source>
</reference>
<comment type="caution">
    <text evidence="1">The sequence shown here is derived from an EMBL/GenBank/DDBJ whole genome shotgun (WGS) entry which is preliminary data.</text>
</comment>
<name>A0A5C5Z0J9_9BACT</name>
<dbReference type="OrthoDB" id="283971at2"/>
<dbReference type="Proteomes" id="UP000315010">
    <property type="component" value="Unassembled WGS sequence"/>
</dbReference>
<evidence type="ECO:0000313" key="1">
    <source>
        <dbReference type="EMBL" id="TWT80377.1"/>
    </source>
</evidence>
<organism evidence="1 2">
    <name type="scientific">Novipirellula herctigrandis</name>
    <dbReference type="NCBI Taxonomy" id="2527986"/>
    <lineage>
        <taxon>Bacteria</taxon>
        <taxon>Pseudomonadati</taxon>
        <taxon>Planctomycetota</taxon>
        <taxon>Planctomycetia</taxon>
        <taxon>Pirellulales</taxon>
        <taxon>Pirellulaceae</taxon>
        <taxon>Novipirellula</taxon>
    </lineage>
</organism>
<evidence type="ECO:0008006" key="3">
    <source>
        <dbReference type="Google" id="ProtNLM"/>
    </source>
</evidence>
<dbReference type="RefSeq" id="WP_146395409.1">
    <property type="nucleotide sequence ID" value="NZ_SJPJ01000001.1"/>
</dbReference>
<dbReference type="InterPro" id="IPR010985">
    <property type="entry name" value="Ribbon_hlx_hlx"/>
</dbReference>
<evidence type="ECO:0000313" key="2">
    <source>
        <dbReference type="Proteomes" id="UP000315010"/>
    </source>
</evidence>
<gene>
    <name evidence="1" type="ORF">CA13_17900</name>
</gene>
<dbReference type="SUPFAM" id="SSF47598">
    <property type="entry name" value="Ribbon-helix-helix"/>
    <property type="match status" value="1"/>
</dbReference>
<proteinExistence type="predicted"/>
<dbReference type="GO" id="GO:0006355">
    <property type="term" value="P:regulation of DNA-templated transcription"/>
    <property type="evidence" value="ECO:0007669"/>
    <property type="project" value="InterPro"/>
</dbReference>
<accession>A0A5C5Z0J9</accession>
<keyword evidence="2" id="KW-1185">Reference proteome</keyword>
<dbReference type="AlphaFoldDB" id="A0A5C5Z0J9"/>
<dbReference type="EMBL" id="SJPJ01000001">
    <property type="protein sequence ID" value="TWT80377.1"/>
    <property type="molecule type" value="Genomic_DNA"/>
</dbReference>
<protein>
    <recommendedName>
        <fullName evidence="3">Antitoxin ParD4</fullName>
    </recommendedName>
</protein>